<name>A0AA39ISJ0_9AGAR</name>
<comment type="caution">
    <text evidence="3">The sequence shown here is derived from an EMBL/GenBank/DDBJ whole genome shotgun (WGS) entry which is preliminary data.</text>
</comment>
<reference evidence="3" key="1">
    <citation type="submission" date="2023-06" db="EMBL/GenBank/DDBJ databases">
        <authorList>
            <consortium name="Lawrence Berkeley National Laboratory"/>
            <person name="Ahrendt S."/>
            <person name="Sahu N."/>
            <person name="Indic B."/>
            <person name="Wong-Bajracharya J."/>
            <person name="Merenyi Z."/>
            <person name="Ke H.-M."/>
            <person name="Monk M."/>
            <person name="Kocsube S."/>
            <person name="Drula E."/>
            <person name="Lipzen A."/>
            <person name="Balint B."/>
            <person name="Henrissat B."/>
            <person name="Andreopoulos B."/>
            <person name="Martin F.M."/>
            <person name="Harder C.B."/>
            <person name="Rigling D."/>
            <person name="Ford K.L."/>
            <person name="Foster G.D."/>
            <person name="Pangilinan J."/>
            <person name="Papanicolaou A."/>
            <person name="Barry K."/>
            <person name="LaButti K."/>
            <person name="Viragh M."/>
            <person name="Koriabine M."/>
            <person name="Yan M."/>
            <person name="Riley R."/>
            <person name="Champramary S."/>
            <person name="Plett K.L."/>
            <person name="Tsai I.J."/>
            <person name="Slot J."/>
            <person name="Sipos G."/>
            <person name="Plett J."/>
            <person name="Nagy L.G."/>
            <person name="Grigoriev I.V."/>
        </authorList>
    </citation>
    <scope>NUCLEOTIDE SEQUENCE</scope>
    <source>
        <strain evidence="3">FPL87.14</strain>
    </source>
</reference>
<keyword evidence="4" id="KW-1185">Reference proteome</keyword>
<feature type="region of interest" description="Disordered" evidence="2">
    <location>
        <begin position="186"/>
        <end position="218"/>
    </location>
</feature>
<evidence type="ECO:0000313" key="3">
    <source>
        <dbReference type="EMBL" id="KAK0429608.1"/>
    </source>
</evidence>
<dbReference type="InterPro" id="IPR036691">
    <property type="entry name" value="Endo/exonu/phosph_ase_sf"/>
</dbReference>
<gene>
    <name evidence="3" type="ORF">EV421DRAFT_1723050</name>
</gene>
<evidence type="ECO:0000313" key="4">
    <source>
        <dbReference type="Proteomes" id="UP001175226"/>
    </source>
</evidence>
<dbReference type="Proteomes" id="UP001175226">
    <property type="component" value="Unassembled WGS sequence"/>
</dbReference>
<evidence type="ECO:0000256" key="1">
    <source>
        <dbReference type="SAM" id="Coils"/>
    </source>
</evidence>
<dbReference type="AlphaFoldDB" id="A0AA39ISJ0"/>
<protein>
    <submittedName>
        <fullName evidence="3">Uncharacterized protein</fullName>
    </submittedName>
</protein>
<proteinExistence type="predicted"/>
<dbReference type="EMBL" id="JAUEPT010000229">
    <property type="protein sequence ID" value="KAK0429608.1"/>
    <property type="molecule type" value="Genomic_DNA"/>
</dbReference>
<organism evidence="3 4">
    <name type="scientific">Armillaria borealis</name>
    <dbReference type="NCBI Taxonomy" id="47425"/>
    <lineage>
        <taxon>Eukaryota</taxon>
        <taxon>Fungi</taxon>
        <taxon>Dikarya</taxon>
        <taxon>Basidiomycota</taxon>
        <taxon>Agaricomycotina</taxon>
        <taxon>Agaricomycetes</taxon>
        <taxon>Agaricomycetidae</taxon>
        <taxon>Agaricales</taxon>
        <taxon>Marasmiineae</taxon>
        <taxon>Physalacriaceae</taxon>
        <taxon>Armillaria</taxon>
    </lineage>
</organism>
<evidence type="ECO:0000256" key="2">
    <source>
        <dbReference type="SAM" id="MobiDB-lite"/>
    </source>
</evidence>
<dbReference type="Gene3D" id="3.60.10.10">
    <property type="entry name" value="Endonuclease/exonuclease/phosphatase"/>
    <property type="match status" value="1"/>
</dbReference>
<accession>A0AA39ISJ0</accession>
<dbReference type="SUPFAM" id="SSF56219">
    <property type="entry name" value="DNase I-like"/>
    <property type="match status" value="1"/>
</dbReference>
<feature type="coiled-coil region" evidence="1">
    <location>
        <begin position="140"/>
        <end position="185"/>
    </location>
</feature>
<keyword evidence="1" id="KW-0175">Coiled coil</keyword>
<sequence length="218" mass="25301">MRDGWRDTYPTKKCFTFLQNGTNSQSRIDRIYLKTEMLNSTRGWKVKPVGLPGLDHNIIMTQITCEDAPAHGKGRWSLDISTLNDKTLRTFIQERGEKAESDAILASGPLRSEEFNPQRILHRFTKDILAFAREREKIIKSKWNEKERNLEKQLDTLMTDDSVSQEELKSTSAKIKNDMKMLAEEKHTRTQKRAAAKNRLDGEALTKYWTRSNKTEKP</sequence>